<evidence type="ECO:0000313" key="3">
    <source>
        <dbReference type="Proteomes" id="UP000050525"/>
    </source>
</evidence>
<evidence type="ECO:0000256" key="1">
    <source>
        <dbReference type="SAM" id="SignalP"/>
    </source>
</evidence>
<proteinExistence type="predicted"/>
<dbReference type="EMBL" id="AKHW03002956">
    <property type="protein sequence ID" value="KYO36739.1"/>
    <property type="molecule type" value="Genomic_DNA"/>
</dbReference>
<reference evidence="2 3" key="1">
    <citation type="journal article" date="2012" name="Genome Biol.">
        <title>Sequencing three crocodilian genomes to illuminate the evolution of archosaurs and amniotes.</title>
        <authorList>
            <person name="St John J.A."/>
            <person name="Braun E.L."/>
            <person name="Isberg S.R."/>
            <person name="Miles L.G."/>
            <person name="Chong A.Y."/>
            <person name="Gongora J."/>
            <person name="Dalzell P."/>
            <person name="Moran C."/>
            <person name="Bed'hom B."/>
            <person name="Abzhanov A."/>
            <person name="Burgess S.C."/>
            <person name="Cooksey A.M."/>
            <person name="Castoe T.A."/>
            <person name="Crawford N.G."/>
            <person name="Densmore L.D."/>
            <person name="Drew J.C."/>
            <person name="Edwards S.V."/>
            <person name="Faircloth B.C."/>
            <person name="Fujita M.K."/>
            <person name="Greenwold M.J."/>
            <person name="Hoffmann F.G."/>
            <person name="Howard J.M."/>
            <person name="Iguchi T."/>
            <person name="Janes D.E."/>
            <person name="Khan S.Y."/>
            <person name="Kohno S."/>
            <person name="de Koning A.J."/>
            <person name="Lance S.L."/>
            <person name="McCarthy F.M."/>
            <person name="McCormack J.E."/>
            <person name="Merchant M.E."/>
            <person name="Peterson D.G."/>
            <person name="Pollock D.D."/>
            <person name="Pourmand N."/>
            <person name="Raney B.J."/>
            <person name="Roessler K.A."/>
            <person name="Sanford J.R."/>
            <person name="Sawyer R.H."/>
            <person name="Schmidt C.J."/>
            <person name="Triplett E.W."/>
            <person name="Tuberville T.D."/>
            <person name="Venegas-Anaya M."/>
            <person name="Howard J.T."/>
            <person name="Jarvis E.D."/>
            <person name="Guillette L.J.Jr."/>
            <person name="Glenn T.C."/>
            <person name="Green R.E."/>
            <person name="Ray D.A."/>
        </authorList>
    </citation>
    <scope>NUCLEOTIDE SEQUENCE [LARGE SCALE GENOMIC DNA]</scope>
    <source>
        <strain evidence="2">KSC_2009_1</strain>
    </source>
</reference>
<sequence>MKLQLLFATLGALLRALGRDFSEDFYIHSFPYRAAERAVVSLANFLLGQAKMATLKSRRNRLTGTGMIDALQLFRLLVRACLSLEFEHAVLRRTVPIL</sequence>
<keyword evidence="3" id="KW-1185">Reference proteome</keyword>
<gene>
    <name evidence="2" type="ORF">Y1Q_0024394</name>
</gene>
<feature type="signal peptide" evidence="1">
    <location>
        <begin position="1"/>
        <end position="18"/>
    </location>
</feature>
<feature type="chain" id="PRO_5007586115" evidence="1">
    <location>
        <begin position="19"/>
        <end position="98"/>
    </location>
</feature>
<dbReference type="AlphaFoldDB" id="A0A151NJ79"/>
<organism evidence="2 3">
    <name type="scientific">Alligator mississippiensis</name>
    <name type="common">American alligator</name>
    <dbReference type="NCBI Taxonomy" id="8496"/>
    <lineage>
        <taxon>Eukaryota</taxon>
        <taxon>Metazoa</taxon>
        <taxon>Chordata</taxon>
        <taxon>Craniata</taxon>
        <taxon>Vertebrata</taxon>
        <taxon>Euteleostomi</taxon>
        <taxon>Archelosauria</taxon>
        <taxon>Archosauria</taxon>
        <taxon>Crocodylia</taxon>
        <taxon>Alligatoridae</taxon>
        <taxon>Alligatorinae</taxon>
        <taxon>Alligator</taxon>
    </lineage>
</organism>
<dbReference type="Proteomes" id="UP000050525">
    <property type="component" value="Unassembled WGS sequence"/>
</dbReference>
<comment type="caution">
    <text evidence="2">The sequence shown here is derived from an EMBL/GenBank/DDBJ whole genome shotgun (WGS) entry which is preliminary data.</text>
</comment>
<protein>
    <submittedName>
        <fullName evidence="2">Uncharacterized protein</fullName>
    </submittedName>
</protein>
<name>A0A151NJ79_ALLMI</name>
<accession>A0A151NJ79</accession>
<evidence type="ECO:0000313" key="2">
    <source>
        <dbReference type="EMBL" id="KYO36739.1"/>
    </source>
</evidence>
<keyword evidence="1" id="KW-0732">Signal</keyword>